<dbReference type="Proteomes" id="UP001241377">
    <property type="component" value="Unassembled WGS sequence"/>
</dbReference>
<gene>
    <name evidence="1" type="primary">GET2</name>
    <name evidence="1" type="ORF">QFC19_004382</name>
</gene>
<dbReference type="EMBL" id="JASBWR010000046">
    <property type="protein sequence ID" value="KAJ9103431.1"/>
    <property type="molecule type" value="Genomic_DNA"/>
</dbReference>
<organism evidence="1 2">
    <name type="scientific">Naganishia cerealis</name>
    <dbReference type="NCBI Taxonomy" id="610337"/>
    <lineage>
        <taxon>Eukaryota</taxon>
        <taxon>Fungi</taxon>
        <taxon>Dikarya</taxon>
        <taxon>Basidiomycota</taxon>
        <taxon>Agaricomycotina</taxon>
        <taxon>Tremellomycetes</taxon>
        <taxon>Filobasidiales</taxon>
        <taxon>Filobasidiaceae</taxon>
        <taxon>Naganishia</taxon>
    </lineage>
</organism>
<evidence type="ECO:0000313" key="2">
    <source>
        <dbReference type="Proteomes" id="UP001241377"/>
    </source>
</evidence>
<reference evidence="1" key="1">
    <citation type="submission" date="2023-04" db="EMBL/GenBank/DDBJ databases">
        <title>Draft Genome sequencing of Naganishia species isolated from polar environments using Oxford Nanopore Technology.</title>
        <authorList>
            <person name="Leo P."/>
            <person name="Venkateswaran K."/>
        </authorList>
    </citation>
    <scope>NUCLEOTIDE SEQUENCE</scope>
    <source>
        <strain evidence="1">MNA-CCFEE 5261</strain>
    </source>
</reference>
<proteinExistence type="predicted"/>
<sequence length="277" mass="30184">MTKETENFERERQAKMAKGGASDRLNKILSQGSSVKTSAVSVLDQPQPADHDPEGLDISTIASKPTPEPELDIDAMLNLVLGGNMGAGGAANGDPGSDPFTQMMMNMMQGGGPEGMLGQEGGTNPMSANMEYQQQLIAYNLYQQRKVRHRFLVVRMVSILANFVYHFLTISDFSFLPSANPFIRSIPPTSSVSSFFQIFVAIEAVLVAAYIAASRNVPSNNNGLLVKGISMAAMFVPKLQRFQPLIMKIIGCWDTVTFVLNDLGLVVLLFGLISFRR</sequence>
<keyword evidence="2" id="KW-1185">Reference proteome</keyword>
<name>A0ACC2VWE0_9TREE</name>
<protein>
    <submittedName>
        <fullName evidence="1">GET complex subunit get2</fullName>
    </submittedName>
</protein>
<evidence type="ECO:0000313" key="1">
    <source>
        <dbReference type="EMBL" id="KAJ9103431.1"/>
    </source>
</evidence>
<accession>A0ACC2VWE0</accession>
<comment type="caution">
    <text evidence="1">The sequence shown here is derived from an EMBL/GenBank/DDBJ whole genome shotgun (WGS) entry which is preliminary data.</text>
</comment>